<dbReference type="EMBL" id="HE774682">
    <property type="protein sequence ID" value="CCG52871.1"/>
    <property type="molecule type" value="Genomic_DNA"/>
</dbReference>
<evidence type="ECO:0000313" key="1">
    <source>
        <dbReference type="EMBL" id="CCG52871.1"/>
    </source>
</evidence>
<keyword evidence="2" id="KW-1185">Reference proteome</keyword>
<accession>H8XU88</accession>
<dbReference type="Proteomes" id="UP000007599">
    <property type="component" value="Chromosome I"/>
</dbReference>
<dbReference type="KEGG" id="fin:KQS_04465"/>
<name>H8XU88_FLAIG</name>
<dbReference type="PANTHER" id="PTHR10000:SF8">
    <property type="entry name" value="HAD SUPERFAMILY HYDROLASE-LIKE, TYPE 3"/>
    <property type="match status" value="1"/>
</dbReference>
<keyword evidence="1" id="KW-0378">Hydrolase</keyword>
<dbReference type="SFLD" id="SFLDS00003">
    <property type="entry name" value="Haloacid_Dehalogenase"/>
    <property type="match status" value="1"/>
</dbReference>
<reference evidence="1 2" key="1">
    <citation type="journal article" date="2012" name="J. Bacteriol.">
        <title>Complete Genome Sequence of Flavobacterium indicum GPSTA100-9T, Isolated from Warm Spring Water.</title>
        <authorList>
            <person name="Barbier P."/>
            <person name="Houel A."/>
            <person name="Loux V."/>
            <person name="Poulain J."/>
            <person name="Bernardet J.F."/>
            <person name="Touchon M."/>
            <person name="Duchaud E."/>
        </authorList>
    </citation>
    <scope>NUCLEOTIDE SEQUENCE [LARGE SCALE GENOMIC DNA]</scope>
    <source>
        <strain evidence="2">DSM 17447 / CIP 109464 / GPTSA100-9</strain>
    </source>
</reference>
<proteinExistence type="predicted"/>
<dbReference type="PANTHER" id="PTHR10000">
    <property type="entry name" value="PHOSPHOSERINE PHOSPHATASE"/>
    <property type="match status" value="1"/>
</dbReference>
<dbReference type="SUPFAM" id="SSF56784">
    <property type="entry name" value="HAD-like"/>
    <property type="match status" value="1"/>
</dbReference>
<dbReference type="OrthoDB" id="9814970at2"/>
<dbReference type="InterPro" id="IPR000150">
    <property type="entry name" value="Cof"/>
</dbReference>
<dbReference type="InterPro" id="IPR023214">
    <property type="entry name" value="HAD_sf"/>
</dbReference>
<dbReference type="AlphaFoldDB" id="H8XU88"/>
<organism evidence="1 2">
    <name type="scientific">Flavobacterium indicum (strain DSM 17447 / CIP 109464 / GPTSA100-9)</name>
    <dbReference type="NCBI Taxonomy" id="1094466"/>
    <lineage>
        <taxon>Bacteria</taxon>
        <taxon>Pseudomonadati</taxon>
        <taxon>Bacteroidota</taxon>
        <taxon>Flavobacteriia</taxon>
        <taxon>Flavobacteriales</taxon>
        <taxon>Flavobacteriaceae</taxon>
        <taxon>Flavobacterium</taxon>
    </lineage>
</organism>
<dbReference type="RefSeq" id="WP_014388013.1">
    <property type="nucleotide sequence ID" value="NC_017025.1"/>
</dbReference>
<dbReference type="SFLD" id="SFLDG01140">
    <property type="entry name" value="C2.B:_Phosphomannomutase_and_P"/>
    <property type="match status" value="1"/>
</dbReference>
<dbReference type="eggNOG" id="COG0561">
    <property type="taxonomic scope" value="Bacteria"/>
</dbReference>
<sequence length="265" mass="30310">MKLNNIKLIVSDMDGTLLNSKHQLPSNFEDIYKLLEAQNIKFVAASGRQYYSIIDKFEHFTNNITIVAENGAYIKSNTSEIAVHKIPKAKLNSIISFIRTIPNTYLVLCGKKQAYIEQHDAAFVSFFKEFYNAYQIVDAVLCMEDDFFKIALYNPNGAEENIYPFLNPFKTAFQIKVSGYYWVDVMQLNINKGTALEQLQTIWHISKEETLVFGDYLNDLELFKQATYSVAMENAHSAIKGLASYQTKSNDENGVVDFIQKNILE</sequence>
<dbReference type="NCBIfam" id="TIGR01484">
    <property type="entry name" value="HAD-SF-IIB"/>
    <property type="match status" value="1"/>
</dbReference>
<dbReference type="Gene3D" id="3.40.50.1000">
    <property type="entry name" value="HAD superfamily/HAD-like"/>
    <property type="match status" value="1"/>
</dbReference>
<dbReference type="InterPro" id="IPR036412">
    <property type="entry name" value="HAD-like_sf"/>
</dbReference>
<dbReference type="SFLD" id="SFLDG01144">
    <property type="entry name" value="C2.B.4:_PGP_Like"/>
    <property type="match status" value="1"/>
</dbReference>
<dbReference type="GO" id="GO:0000287">
    <property type="term" value="F:magnesium ion binding"/>
    <property type="evidence" value="ECO:0007669"/>
    <property type="project" value="TreeGrafter"/>
</dbReference>
<dbReference type="GO" id="GO:0016791">
    <property type="term" value="F:phosphatase activity"/>
    <property type="evidence" value="ECO:0007669"/>
    <property type="project" value="TreeGrafter"/>
</dbReference>
<dbReference type="PROSITE" id="PS01228">
    <property type="entry name" value="COF_1"/>
    <property type="match status" value="1"/>
</dbReference>
<protein>
    <submittedName>
        <fullName evidence="1">Probable hydrolase (HAD superfamily)</fullName>
    </submittedName>
</protein>
<gene>
    <name evidence="1" type="ordered locus">KQS_04465</name>
</gene>
<dbReference type="GO" id="GO:0005829">
    <property type="term" value="C:cytosol"/>
    <property type="evidence" value="ECO:0007669"/>
    <property type="project" value="TreeGrafter"/>
</dbReference>
<reference evidence="2" key="2">
    <citation type="submission" date="2012-03" db="EMBL/GenBank/DDBJ databases">
        <title>Complete genome sequence of Flavobacterium indicum GPTSA100-9T, isolated from warm spring water.</title>
        <authorList>
            <person name="Barbier P."/>
            <person name="Houel A."/>
            <person name="Loux V."/>
            <person name="Poulain J."/>
            <person name="Bernardet J.-F."/>
            <person name="Touchon M."/>
            <person name="Duchaud E."/>
        </authorList>
    </citation>
    <scope>NUCLEOTIDE SEQUENCE [LARGE SCALE GENOMIC DNA]</scope>
    <source>
        <strain evidence="2">DSM 17447 / CIP 109464 / GPTSA100-9</strain>
    </source>
</reference>
<dbReference type="NCBIfam" id="TIGR00099">
    <property type="entry name" value="Cof-subfamily"/>
    <property type="match status" value="1"/>
</dbReference>
<dbReference type="HOGENOM" id="CLU_044146_5_1_10"/>
<dbReference type="Gene3D" id="3.30.1240.10">
    <property type="match status" value="1"/>
</dbReference>
<dbReference type="InterPro" id="IPR006379">
    <property type="entry name" value="HAD-SF_hydro_IIB"/>
</dbReference>
<dbReference type="PATRIC" id="fig|1094466.5.peg.878"/>
<dbReference type="CDD" id="cd07518">
    <property type="entry name" value="HAD_YbiV-Like"/>
    <property type="match status" value="1"/>
</dbReference>
<evidence type="ECO:0000313" key="2">
    <source>
        <dbReference type="Proteomes" id="UP000007599"/>
    </source>
</evidence>
<dbReference type="STRING" id="1094466.KQS_04465"/>
<dbReference type="Pfam" id="PF08282">
    <property type="entry name" value="Hydrolase_3"/>
    <property type="match status" value="1"/>
</dbReference>